<evidence type="ECO:0000313" key="4">
    <source>
        <dbReference type="Proteomes" id="UP000034810"/>
    </source>
</evidence>
<gene>
    <name evidence="3" type="ORF">UV58_C0002G0060</name>
</gene>
<dbReference type="Proteomes" id="UP000034810">
    <property type="component" value="Unassembled WGS sequence"/>
</dbReference>
<feature type="transmembrane region" description="Helical" evidence="2">
    <location>
        <begin position="12"/>
        <end position="31"/>
    </location>
</feature>
<evidence type="ECO:0000256" key="1">
    <source>
        <dbReference type="SAM" id="MobiDB-lite"/>
    </source>
</evidence>
<keyword evidence="2" id="KW-0812">Transmembrane</keyword>
<evidence type="ECO:0000256" key="2">
    <source>
        <dbReference type="SAM" id="Phobius"/>
    </source>
</evidence>
<name>A0A0G1CBL1_9BACT</name>
<sequence>METKGVNKNAIWAAIVLGAIFSVVALGIAIWPKSNGGEKTAIIPTPPTTNEVVTYVVDVEVGSVIPNINLSPNHPIRLRVFPGKDDAVLRCRTPDYPGYWHRLVRDDGGRDKGSDVGPFQIVVKPPAIPSGGESVVIYLLKGNGSATISLLPQVSTEKVPDREERQRRDPFQQPPEATPLSPAPNRTLQVLT</sequence>
<reference evidence="3 4" key="1">
    <citation type="journal article" date="2015" name="Nature">
        <title>rRNA introns, odd ribosomes, and small enigmatic genomes across a large radiation of phyla.</title>
        <authorList>
            <person name="Brown C.T."/>
            <person name="Hug L.A."/>
            <person name="Thomas B.C."/>
            <person name="Sharon I."/>
            <person name="Castelle C.J."/>
            <person name="Singh A."/>
            <person name="Wilkins M.J."/>
            <person name="Williams K.H."/>
            <person name="Banfield J.F."/>
        </authorList>
    </citation>
    <scope>NUCLEOTIDE SEQUENCE [LARGE SCALE GENOMIC DNA]</scope>
</reference>
<accession>A0A0G1CBL1</accession>
<keyword evidence="2" id="KW-0472">Membrane</keyword>
<evidence type="ECO:0000313" key="3">
    <source>
        <dbReference type="EMBL" id="KKS83050.1"/>
    </source>
</evidence>
<protein>
    <submittedName>
        <fullName evidence="3">Uncharacterized protein</fullName>
    </submittedName>
</protein>
<proteinExistence type="predicted"/>
<feature type="compositionally biased region" description="Basic and acidic residues" evidence="1">
    <location>
        <begin position="158"/>
        <end position="170"/>
    </location>
</feature>
<dbReference type="EMBL" id="LCFA01000002">
    <property type="protein sequence ID" value="KKS83050.1"/>
    <property type="molecule type" value="Genomic_DNA"/>
</dbReference>
<organism evidence="3 4">
    <name type="scientific">Candidatus Wolfebacteria bacterium GW2011_GWC1_43_10</name>
    <dbReference type="NCBI Taxonomy" id="1619011"/>
    <lineage>
        <taxon>Bacteria</taxon>
        <taxon>Candidatus Wolfeibacteriota</taxon>
    </lineage>
</organism>
<dbReference type="AlphaFoldDB" id="A0A0G1CBL1"/>
<keyword evidence="2" id="KW-1133">Transmembrane helix</keyword>
<comment type="caution">
    <text evidence="3">The sequence shown here is derived from an EMBL/GenBank/DDBJ whole genome shotgun (WGS) entry which is preliminary data.</text>
</comment>
<feature type="region of interest" description="Disordered" evidence="1">
    <location>
        <begin position="152"/>
        <end position="192"/>
    </location>
</feature>